<reference evidence="9" key="1">
    <citation type="submission" date="2021-01" db="EMBL/GenBank/DDBJ databases">
        <title>Fulvivirga kasyanovii gen. nov., sp nov., a novel member of the phylum Bacteroidetes isolated from seawater in a mussel farm.</title>
        <authorList>
            <person name="Zhao L.-H."/>
            <person name="Wang Z.-J."/>
        </authorList>
    </citation>
    <scope>NUCLEOTIDE SEQUENCE</scope>
    <source>
        <strain evidence="9">2943</strain>
    </source>
</reference>
<feature type="transmembrane region" description="Helical" evidence="6">
    <location>
        <begin position="6"/>
        <end position="26"/>
    </location>
</feature>
<keyword evidence="3 6" id="KW-0812">Transmembrane</keyword>
<feature type="transmembrane region" description="Helical" evidence="6">
    <location>
        <begin position="334"/>
        <end position="354"/>
    </location>
</feature>
<evidence type="ECO:0000259" key="7">
    <source>
        <dbReference type="Pfam" id="PF03772"/>
    </source>
</evidence>
<dbReference type="NCBIfam" id="TIGR00360">
    <property type="entry name" value="ComEC_N-term"/>
    <property type="match status" value="1"/>
</dbReference>
<dbReference type="AlphaFoldDB" id="A0A937F8P0"/>
<sequence length="689" mass="78421">MLQWIPYAFVRIAISFIAGVLLAIYYPLLDREAAIIIAIVCCGGYLVLFVLLRKKLFYFHYWLAVAGFVTTFFLGYACVLWHNQALDNDHLLNGSGEIDYYTVFISKPPVEKENTYQYEAELMQYQTSGKWCSAKARMYIYLRKDTLFAYGDELLIHGQPNEIEPPKNPYEFDYKQFLSYKNIYHQSFVRQGDYFLVGHDANAFFKRSYQLRLWAVQQLEKNIRSQRELGIVKALVLGLKDDVDDEVQQAYAASGAMHVLAVSGLHVGIIYLLITVALGSLKYIKYGPWLLAFISLLLLWAYAMLTGFSASVLRATTMFTAIIIAQATGRQTNIYNTLSVSAFVLLLFDPYLIMSVGFQLSYLAVLGIVYVQPKLYGLYVFDSKLADWAWGITTVSLAAQLATFPLGIYYFHQFPTYFFLSNIIVIPGALIVLCGGLGVIFIGAWELGAYYLGLLVQGIVWLINTSLFYLKELPFSQITDIHFSAVETVFIIAAIVTFLLLFQVKKVRLAYFSLVLASLFSVVRVWDMIESAESKVVFYDIQGQSVIDFFADHHLVAYEPEEGDSSIDFHVSGNRLSRHLDSKILCFNYSGYRKQYGLEFILWKETLFVILSDSIPDQLKLAKPGRADVLVISKGFQKSLTWVNDNFDYDQLIIDSAVNHWRRVNLEKEAQKLQVECKSVNDGAVIIDI</sequence>
<keyword evidence="5 6" id="KW-0472">Membrane</keyword>
<evidence type="ECO:0000256" key="5">
    <source>
        <dbReference type="ARBA" id="ARBA00023136"/>
    </source>
</evidence>
<dbReference type="Proteomes" id="UP000659388">
    <property type="component" value="Unassembled WGS sequence"/>
</dbReference>
<dbReference type="GO" id="GO:0005886">
    <property type="term" value="C:plasma membrane"/>
    <property type="evidence" value="ECO:0007669"/>
    <property type="project" value="UniProtKB-SubCell"/>
</dbReference>
<evidence type="ECO:0000313" key="9">
    <source>
        <dbReference type="EMBL" id="MBL3658517.1"/>
    </source>
</evidence>
<evidence type="ECO:0000259" key="8">
    <source>
        <dbReference type="Pfam" id="PF13567"/>
    </source>
</evidence>
<dbReference type="RefSeq" id="WP_202246311.1">
    <property type="nucleotide sequence ID" value="NZ_JAESIY010000013.1"/>
</dbReference>
<feature type="transmembrane region" description="Helical" evidence="6">
    <location>
        <begin position="417"/>
        <end position="442"/>
    </location>
</feature>
<evidence type="ECO:0000256" key="2">
    <source>
        <dbReference type="ARBA" id="ARBA00022475"/>
    </source>
</evidence>
<keyword evidence="10" id="KW-1185">Reference proteome</keyword>
<comment type="caution">
    <text evidence="9">The sequence shown here is derived from an EMBL/GenBank/DDBJ whole genome shotgun (WGS) entry which is preliminary data.</text>
</comment>
<evidence type="ECO:0000256" key="1">
    <source>
        <dbReference type="ARBA" id="ARBA00004651"/>
    </source>
</evidence>
<dbReference type="InterPro" id="IPR025405">
    <property type="entry name" value="DUF4131"/>
</dbReference>
<protein>
    <submittedName>
        <fullName evidence="9">ComEC/Rec2 family competence protein</fullName>
    </submittedName>
</protein>
<evidence type="ECO:0000256" key="6">
    <source>
        <dbReference type="SAM" id="Phobius"/>
    </source>
</evidence>
<comment type="subcellular location">
    <subcellularLocation>
        <location evidence="1">Cell membrane</location>
        <topology evidence="1">Multi-pass membrane protein</topology>
    </subcellularLocation>
</comment>
<dbReference type="InterPro" id="IPR004477">
    <property type="entry name" value="ComEC_N"/>
</dbReference>
<dbReference type="Pfam" id="PF03772">
    <property type="entry name" value="Competence"/>
    <property type="match status" value="1"/>
</dbReference>
<feature type="domain" description="ComEC/Rec2-related protein" evidence="7">
    <location>
        <begin position="235"/>
        <end position="503"/>
    </location>
</feature>
<gene>
    <name evidence="9" type="ORF">JL102_20355</name>
</gene>
<feature type="domain" description="DUF4131" evidence="8">
    <location>
        <begin position="35"/>
        <end position="193"/>
    </location>
</feature>
<proteinExistence type="predicted"/>
<dbReference type="Pfam" id="PF13567">
    <property type="entry name" value="DUF4131"/>
    <property type="match status" value="1"/>
</dbReference>
<feature type="transmembrane region" description="Helical" evidence="6">
    <location>
        <begin position="360"/>
        <end position="381"/>
    </location>
</feature>
<feature type="transmembrane region" description="Helical" evidence="6">
    <location>
        <begin position="388"/>
        <end position="411"/>
    </location>
</feature>
<dbReference type="PANTHER" id="PTHR30619">
    <property type="entry name" value="DNA INTERNALIZATION/COMPETENCE PROTEIN COMEC/REC2"/>
    <property type="match status" value="1"/>
</dbReference>
<feature type="transmembrane region" description="Helical" evidence="6">
    <location>
        <begin position="509"/>
        <end position="526"/>
    </location>
</feature>
<dbReference type="InterPro" id="IPR052159">
    <property type="entry name" value="Competence_DNA_uptake"/>
</dbReference>
<feature type="transmembrane region" description="Helical" evidence="6">
    <location>
        <begin position="290"/>
        <end position="313"/>
    </location>
</feature>
<feature type="transmembrane region" description="Helical" evidence="6">
    <location>
        <begin position="58"/>
        <end position="81"/>
    </location>
</feature>
<evidence type="ECO:0000313" key="10">
    <source>
        <dbReference type="Proteomes" id="UP000659388"/>
    </source>
</evidence>
<keyword evidence="2" id="KW-1003">Cell membrane</keyword>
<dbReference type="PANTHER" id="PTHR30619:SF1">
    <property type="entry name" value="RECOMBINATION PROTEIN 2"/>
    <property type="match status" value="1"/>
</dbReference>
<name>A0A937F8P0_9BACT</name>
<feature type="transmembrane region" description="Helical" evidence="6">
    <location>
        <begin position="259"/>
        <end position="284"/>
    </location>
</feature>
<organism evidence="9 10">
    <name type="scientific">Fulvivirga sediminis</name>
    <dbReference type="NCBI Taxonomy" id="2803949"/>
    <lineage>
        <taxon>Bacteria</taxon>
        <taxon>Pseudomonadati</taxon>
        <taxon>Bacteroidota</taxon>
        <taxon>Cytophagia</taxon>
        <taxon>Cytophagales</taxon>
        <taxon>Fulvivirgaceae</taxon>
        <taxon>Fulvivirga</taxon>
    </lineage>
</organism>
<accession>A0A937F8P0</accession>
<dbReference type="EMBL" id="JAESIY010000013">
    <property type="protein sequence ID" value="MBL3658517.1"/>
    <property type="molecule type" value="Genomic_DNA"/>
</dbReference>
<evidence type="ECO:0000256" key="3">
    <source>
        <dbReference type="ARBA" id="ARBA00022692"/>
    </source>
</evidence>
<feature type="transmembrane region" description="Helical" evidence="6">
    <location>
        <begin position="481"/>
        <end position="502"/>
    </location>
</feature>
<evidence type="ECO:0000256" key="4">
    <source>
        <dbReference type="ARBA" id="ARBA00022989"/>
    </source>
</evidence>
<keyword evidence="4 6" id="KW-1133">Transmembrane helix</keyword>
<feature type="transmembrane region" description="Helical" evidence="6">
    <location>
        <begin position="33"/>
        <end position="52"/>
    </location>
</feature>
<feature type="transmembrane region" description="Helical" evidence="6">
    <location>
        <begin position="449"/>
        <end position="469"/>
    </location>
</feature>